<comment type="cofactor">
    <cofactor evidence="1 10">
        <name>FAD</name>
        <dbReference type="ChEBI" id="CHEBI:57692"/>
    </cofactor>
</comment>
<evidence type="ECO:0000256" key="10">
    <source>
        <dbReference type="HAMAP-Rule" id="MF_03018"/>
    </source>
</evidence>
<evidence type="ECO:0000256" key="8">
    <source>
        <dbReference type="ARBA" id="ARBA00023128"/>
    </source>
</evidence>
<dbReference type="Pfam" id="PF01494">
    <property type="entry name" value="FAD_binding_3"/>
    <property type="match status" value="1"/>
</dbReference>
<accession>A0A9P1IWY5</accession>
<evidence type="ECO:0000256" key="9">
    <source>
        <dbReference type="ARBA" id="ARBA00047818"/>
    </source>
</evidence>
<dbReference type="GO" id="GO:0019805">
    <property type="term" value="P:quinolinate biosynthetic process"/>
    <property type="evidence" value="ECO:0007669"/>
    <property type="project" value="UniProtKB-UniRule"/>
</dbReference>
<dbReference type="AlphaFoldDB" id="A0A9P1IWY5"/>
<keyword evidence="6 10" id="KW-0560">Oxidoreductase</keyword>
<evidence type="ECO:0000256" key="11">
    <source>
        <dbReference type="SAM" id="MobiDB-lite"/>
    </source>
</evidence>
<comment type="function">
    <text evidence="10">Catalyzes the hydroxylation of L-kynurenine (L-Kyn) to form 3-hydroxy-L-kynurenine (L-3OHKyn). Required for synthesis of quinolinic acid.</text>
</comment>
<comment type="catalytic activity">
    <reaction evidence="9 10">
        <text>L-kynurenine + NADPH + O2 + H(+) = 3-hydroxy-L-kynurenine + NADP(+) + H2O</text>
        <dbReference type="Rhea" id="RHEA:20545"/>
        <dbReference type="ChEBI" id="CHEBI:15377"/>
        <dbReference type="ChEBI" id="CHEBI:15378"/>
        <dbReference type="ChEBI" id="CHEBI:15379"/>
        <dbReference type="ChEBI" id="CHEBI:57783"/>
        <dbReference type="ChEBI" id="CHEBI:57959"/>
        <dbReference type="ChEBI" id="CHEBI:58125"/>
        <dbReference type="ChEBI" id="CHEBI:58349"/>
        <dbReference type="EC" id="1.14.13.9"/>
    </reaction>
</comment>
<dbReference type="InterPro" id="IPR002938">
    <property type="entry name" value="FAD-bd"/>
</dbReference>
<dbReference type="SUPFAM" id="SSF51905">
    <property type="entry name" value="FAD/NAD(P)-binding domain"/>
    <property type="match status" value="1"/>
</dbReference>
<protein>
    <recommendedName>
        <fullName evidence="10">Kynurenine 3-monooxygenase</fullName>
        <ecNumber evidence="10">1.14.13.9</ecNumber>
    </recommendedName>
    <alternativeName>
        <fullName evidence="10">Kynurenine 3-hydroxylase</fullName>
    </alternativeName>
</protein>
<keyword evidence="10" id="KW-0472">Membrane</keyword>
<dbReference type="InterPro" id="IPR027545">
    <property type="entry name" value="Kynurenine_monooxygenase"/>
</dbReference>
<dbReference type="HAMAP" id="MF_01971">
    <property type="entry name" value="Kynurenine_monooxygenase"/>
    <property type="match status" value="1"/>
</dbReference>
<sequence length="736" mass="84517">MPTVVIAGAGLVGALNACFFAKKGWNVQIYEFRRDIRTMKHVQGRSINLALSQRGKSALEAVGLKDYIVDQGVAIRQPYGQPGEHIVSINRRHLNEVMITQAEKCENVKFFFEHKVKSVDYENKKLIVQNISQPSRIPTFGQKQTHQDHQEFEIEADLIIACDGAYSAVRRSLMTLPRFNFSQEYIEHGYVELNILAKNDEFALEENVFHLWPRGHFTLIALANKDKTFTVTIFAPFDEFEKHMATPQDVLQFFQENFPDAYELLGEQHISETFKRVKPQPLVSVKCSPHAFFDNLVLMGDAAHAMVPFYGQGMNCGFEDCLVFSEILDKIGDIGESIREYSRVRVKDAHTINDLAMYNYEELKDLVNHSSYKLRKKFDLFLNSIFPKSWIPLYSMVTFSRIPYSEVVERRKSQDKIILSILHEGFTQLYSTIQKMADKLNMSLDDIIRLKKKTEVKRENGGGNRGGNRKQFPIKKGAGARKIIVGGRGRVQVQQQQRKTTGGPVRKVAAQKQATVNQATKKLVQKLVKNAIRKRTAVVAQASPAIRRRGVVAATTKAIQRVRVVPQTKIIRQRIVAPPQQVIQQVRRVVPRNQRQVIRQVIQSPVQPQQRRVIRRPPPAQPARTVIVQRVGGNGGRRGGVFQSRPQQQQTIRRRVQPQNNQRVVQIQRKPVRQQQQFERVVEVVRRPQQNRRPNFRNEGGNNQRTVVRQVKAYQPVQYVTERVVSRRGRGFNNNF</sequence>
<feature type="domain" description="FAD-binding" evidence="12">
    <location>
        <begin position="3"/>
        <end position="322"/>
    </location>
</feature>
<evidence type="ECO:0000256" key="6">
    <source>
        <dbReference type="ARBA" id="ARBA00023002"/>
    </source>
</evidence>
<dbReference type="FunFam" id="3.50.50.60:FF:000129">
    <property type="entry name" value="Kynurenine 3-monooxygenase"/>
    <property type="match status" value="1"/>
</dbReference>
<dbReference type="GO" id="GO:0070189">
    <property type="term" value="P:kynurenine metabolic process"/>
    <property type="evidence" value="ECO:0007669"/>
    <property type="project" value="TreeGrafter"/>
</dbReference>
<evidence type="ECO:0000256" key="1">
    <source>
        <dbReference type="ARBA" id="ARBA00001974"/>
    </source>
</evidence>
<dbReference type="GO" id="GO:0006569">
    <property type="term" value="P:L-tryptophan catabolic process"/>
    <property type="evidence" value="ECO:0007669"/>
    <property type="project" value="UniProtKB-UniRule"/>
</dbReference>
<comment type="pathway">
    <text evidence="10">Cofactor biosynthesis; NAD(+) biosynthesis; quinolinate from L-kynurenine: step 1/3.</text>
</comment>
<dbReference type="PANTHER" id="PTHR46028">
    <property type="entry name" value="KYNURENINE 3-MONOOXYGENASE"/>
    <property type="match status" value="1"/>
</dbReference>
<keyword evidence="7 10" id="KW-0503">Monooxygenase</keyword>
<dbReference type="Proteomes" id="UP001152747">
    <property type="component" value="Unassembled WGS sequence"/>
</dbReference>
<comment type="caution">
    <text evidence="13">The sequence shown here is derived from an EMBL/GenBank/DDBJ whole genome shotgun (WGS) entry which is preliminary data.</text>
</comment>
<feature type="region of interest" description="Disordered" evidence="11">
    <location>
        <begin position="632"/>
        <end position="661"/>
    </location>
</feature>
<comment type="similarity">
    <text evidence="10">Belongs to the aromatic-ring hydroxylase family. KMO subfamily.</text>
</comment>
<keyword evidence="5 10" id="KW-0521">NADP</keyword>
<dbReference type="EMBL" id="CANHGI010000005">
    <property type="protein sequence ID" value="CAI5450913.1"/>
    <property type="molecule type" value="Genomic_DNA"/>
</dbReference>
<dbReference type="PRINTS" id="PR00420">
    <property type="entry name" value="RNGMNOXGNASE"/>
</dbReference>
<dbReference type="GO" id="GO:0004502">
    <property type="term" value="F:kynurenine 3-monooxygenase activity"/>
    <property type="evidence" value="ECO:0007669"/>
    <property type="project" value="UniProtKB-UniRule"/>
</dbReference>
<evidence type="ECO:0000313" key="14">
    <source>
        <dbReference type="Proteomes" id="UP001152747"/>
    </source>
</evidence>
<dbReference type="OrthoDB" id="10053569at2759"/>
<dbReference type="GO" id="GO:0043420">
    <property type="term" value="P:anthranilate metabolic process"/>
    <property type="evidence" value="ECO:0007669"/>
    <property type="project" value="UniProtKB-UniRule"/>
</dbReference>
<evidence type="ECO:0000256" key="4">
    <source>
        <dbReference type="ARBA" id="ARBA00022827"/>
    </source>
</evidence>
<keyword evidence="14" id="KW-1185">Reference proteome</keyword>
<dbReference type="EC" id="1.14.13.9" evidence="10"/>
<evidence type="ECO:0000256" key="2">
    <source>
        <dbReference type="ARBA" id="ARBA00022630"/>
    </source>
</evidence>
<dbReference type="GO" id="GO:0005741">
    <property type="term" value="C:mitochondrial outer membrane"/>
    <property type="evidence" value="ECO:0007669"/>
    <property type="project" value="TreeGrafter"/>
</dbReference>
<keyword evidence="2 10" id="KW-0285">Flavoprotein</keyword>
<evidence type="ECO:0000256" key="5">
    <source>
        <dbReference type="ARBA" id="ARBA00022857"/>
    </source>
</evidence>
<proteinExistence type="inferred from homology"/>
<organism evidence="13 14">
    <name type="scientific">Caenorhabditis angaria</name>
    <dbReference type="NCBI Taxonomy" id="860376"/>
    <lineage>
        <taxon>Eukaryota</taxon>
        <taxon>Metazoa</taxon>
        <taxon>Ecdysozoa</taxon>
        <taxon>Nematoda</taxon>
        <taxon>Chromadorea</taxon>
        <taxon>Rhabditida</taxon>
        <taxon>Rhabditina</taxon>
        <taxon>Rhabditomorpha</taxon>
        <taxon>Rhabditoidea</taxon>
        <taxon>Rhabditidae</taxon>
        <taxon>Peloderinae</taxon>
        <taxon>Caenorhabditis</taxon>
    </lineage>
</organism>
<dbReference type="GO" id="GO:0034354">
    <property type="term" value="P:'de novo' NAD+ biosynthetic process from L-tryptophan"/>
    <property type="evidence" value="ECO:0007669"/>
    <property type="project" value="UniProtKB-UniRule"/>
</dbReference>
<dbReference type="InterPro" id="IPR036188">
    <property type="entry name" value="FAD/NAD-bd_sf"/>
</dbReference>
<dbReference type="GO" id="GO:0071949">
    <property type="term" value="F:FAD binding"/>
    <property type="evidence" value="ECO:0007669"/>
    <property type="project" value="InterPro"/>
</dbReference>
<evidence type="ECO:0000256" key="3">
    <source>
        <dbReference type="ARBA" id="ARBA00022642"/>
    </source>
</evidence>
<keyword evidence="8 10" id="KW-0496">Mitochondrion</keyword>
<name>A0A9P1IWY5_9PELO</name>
<reference evidence="13" key="1">
    <citation type="submission" date="2022-11" db="EMBL/GenBank/DDBJ databases">
        <authorList>
            <person name="Kikuchi T."/>
        </authorList>
    </citation>
    <scope>NUCLEOTIDE SEQUENCE</scope>
    <source>
        <strain evidence="13">PS1010</strain>
    </source>
</reference>
<evidence type="ECO:0000259" key="12">
    <source>
        <dbReference type="Pfam" id="PF01494"/>
    </source>
</evidence>
<comment type="subcellular location">
    <subcellularLocation>
        <location evidence="10">Mitochondrion</location>
    </subcellularLocation>
    <subcellularLocation>
        <location evidence="10">Membrane</location>
        <topology evidence="10">Multi-pass membrane protein</topology>
    </subcellularLocation>
</comment>
<keyword evidence="3 10" id="KW-0662">Pyridine nucleotide biosynthesis</keyword>
<dbReference type="Gene3D" id="3.50.50.60">
    <property type="entry name" value="FAD/NAD(P)-binding domain"/>
    <property type="match status" value="1"/>
</dbReference>
<gene>
    <name evidence="13" type="ORF">CAMP_LOCUS13550</name>
</gene>
<evidence type="ECO:0000313" key="13">
    <source>
        <dbReference type="EMBL" id="CAI5450913.1"/>
    </source>
</evidence>
<keyword evidence="4 10" id="KW-0274">FAD</keyword>
<dbReference type="PANTHER" id="PTHR46028:SF2">
    <property type="entry name" value="KYNURENINE 3-MONOOXYGENASE"/>
    <property type="match status" value="1"/>
</dbReference>
<evidence type="ECO:0000256" key="7">
    <source>
        <dbReference type="ARBA" id="ARBA00023033"/>
    </source>
</evidence>